<accession>A0A8G2F1C2</accession>
<evidence type="ECO:0000313" key="2">
    <source>
        <dbReference type="Proteomes" id="UP000198615"/>
    </source>
</evidence>
<dbReference type="OrthoDB" id="5941857at2"/>
<name>A0A8G2F1C2_9PROT</name>
<dbReference type="Proteomes" id="UP000198615">
    <property type="component" value="Unassembled WGS sequence"/>
</dbReference>
<dbReference type="AlphaFoldDB" id="A0A8G2F1C2"/>
<keyword evidence="2" id="KW-1185">Reference proteome</keyword>
<reference evidence="1 2" key="1">
    <citation type="submission" date="2016-10" db="EMBL/GenBank/DDBJ databases">
        <authorList>
            <person name="Varghese N."/>
            <person name="Submissions S."/>
        </authorList>
    </citation>
    <scope>NUCLEOTIDE SEQUENCE [LARGE SCALE GENOMIC DNA]</scope>
    <source>
        <strain evidence="1 2">DSM 18839</strain>
    </source>
</reference>
<dbReference type="EMBL" id="FNBW01000001">
    <property type="protein sequence ID" value="SDF12495.1"/>
    <property type="molecule type" value="Genomic_DNA"/>
</dbReference>
<sequence>MDSLLDNAIMSIQLGLEDHASPDKRRVISAARNLYAGVLLLCKEVLRRLSPPNSNDILIRTRTRAIRGADGIVCLVGSGNKTIDRTQIEEVFRQLAVAVDLSKLRRLAEIRNDIEHMHPNVGPALIQEAIADAMPIIRTIIVNELQEEPGDLLGPEAWAALLDEARVFKAEQDACRESLGSVGWGSEALASAVSEFRCPNCTSTLIRNGNPAAAQVGELQLICSKCGEEADPDGVVEEALNRALEWDSYIAAKEGLEPALDECPECGKHTFVLGENRCVNCNFSIRGYECFVCSEPLTLDEYRFGDGKLCSYHENVLSKDD</sequence>
<evidence type="ECO:0000313" key="1">
    <source>
        <dbReference type="EMBL" id="SDF12495.1"/>
    </source>
</evidence>
<proteinExistence type="predicted"/>
<dbReference type="RefSeq" id="WP_093147693.1">
    <property type="nucleotide sequence ID" value="NZ_FNBW01000001.1"/>
</dbReference>
<protein>
    <submittedName>
        <fullName evidence="1">Uncharacterized protein</fullName>
    </submittedName>
</protein>
<organism evidence="1 2">
    <name type="scientific">Thalassobaculum litoreum DSM 18839</name>
    <dbReference type="NCBI Taxonomy" id="1123362"/>
    <lineage>
        <taxon>Bacteria</taxon>
        <taxon>Pseudomonadati</taxon>
        <taxon>Pseudomonadota</taxon>
        <taxon>Alphaproteobacteria</taxon>
        <taxon>Rhodospirillales</taxon>
        <taxon>Thalassobaculaceae</taxon>
        <taxon>Thalassobaculum</taxon>
    </lineage>
</organism>
<gene>
    <name evidence="1" type="ORF">SAMN05660686_00358</name>
</gene>
<comment type="caution">
    <text evidence="1">The sequence shown here is derived from an EMBL/GenBank/DDBJ whole genome shotgun (WGS) entry which is preliminary data.</text>
</comment>